<dbReference type="InterPro" id="IPR005153">
    <property type="entry name" value="MbtH-like_dom"/>
</dbReference>
<gene>
    <name evidence="2" type="ORF">LV85_04171</name>
</gene>
<evidence type="ECO:0000259" key="1">
    <source>
        <dbReference type="SMART" id="SM00923"/>
    </source>
</evidence>
<dbReference type="RefSeq" id="WP_111323050.1">
    <property type="nucleotide sequence ID" value="NZ_QKZT01000029.1"/>
</dbReference>
<sequence length="61" mass="7218">MEEEEDQTIYTVTVNYEGQYSIWPVDRELPLGWESVGKQGYKQECLEYTKGIWTDMRPPSL</sequence>
<evidence type="ECO:0000313" key="3">
    <source>
        <dbReference type="Proteomes" id="UP000248882"/>
    </source>
</evidence>
<evidence type="ECO:0000313" key="2">
    <source>
        <dbReference type="EMBL" id="PZX46837.1"/>
    </source>
</evidence>
<dbReference type="AlphaFoldDB" id="A0A2W7QSY7"/>
<dbReference type="InterPro" id="IPR038020">
    <property type="entry name" value="MbtH-like_sf"/>
</dbReference>
<organism evidence="2 3">
    <name type="scientific">Algoriphagus chordae</name>
    <dbReference type="NCBI Taxonomy" id="237019"/>
    <lineage>
        <taxon>Bacteria</taxon>
        <taxon>Pseudomonadati</taxon>
        <taxon>Bacteroidota</taxon>
        <taxon>Cytophagia</taxon>
        <taxon>Cytophagales</taxon>
        <taxon>Cyclobacteriaceae</taxon>
        <taxon>Algoriphagus</taxon>
    </lineage>
</organism>
<name>A0A2W7QSY7_9BACT</name>
<reference evidence="2 3" key="1">
    <citation type="submission" date="2018-06" db="EMBL/GenBank/DDBJ databases">
        <title>Genomic Encyclopedia of Archaeal and Bacterial Type Strains, Phase II (KMG-II): from individual species to whole genera.</title>
        <authorList>
            <person name="Goeker M."/>
        </authorList>
    </citation>
    <scope>NUCLEOTIDE SEQUENCE [LARGE SCALE GENOMIC DNA]</scope>
    <source>
        <strain evidence="2 3">DSM 19830</strain>
    </source>
</reference>
<dbReference type="EMBL" id="QKZT01000029">
    <property type="protein sequence ID" value="PZX46837.1"/>
    <property type="molecule type" value="Genomic_DNA"/>
</dbReference>
<dbReference type="Pfam" id="PF03621">
    <property type="entry name" value="MbtH"/>
    <property type="match status" value="1"/>
</dbReference>
<dbReference type="SUPFAM" id="SSF160582">
    <property type="entry name" value="MbtH-like"/>
    <property type="match status" value="1"/>
</dbReference>
<accession>A0A2W7QSY7</accession>
<dbReference type="InterPro" id="IPR037407">
    <property type="entry name" value="MLP_fam"/>
</dbReference>
<comment type="caution">
    <text evidence="2">The sequence shown here is derived from an EMBL/GenBank/DDBJ whole genome shotgun (WGS) entry which is preliminary data.</text>
</comment>
<dbReference type="GO" id="GO:0019290">
    <property type="term" value="P:siderophore biosynthetic process"/>
    <property type="evidence" value="ECO:0007669"/>
    <property type="project" value="TreeGrafter"/>
</dbReference>
<dbReference type="GO" id="GO:0005829">
    <property type="term" value="C:cytosol"/>
    <property type="evidence" value="ECO:0007669"/>
    <property type="project" value="TreeGrafter"/>
</dbReference>
<dbReference type="Gene3D" id="3.90.820.10">
    <property type="entry name" value="Structural Genomics, Unknown Function 30-nov-00 1gh9 Mol_id"/>
    <property type="match status" value="1"/>
</dbReference>
<dbReference type="PANTHER" id="PTHR38444:SF1">
    <property type="entry name" value="ENTEROBACTIN BIOSYNTHESIS PROTEIN YBDZ"/>
    <property type="match status" value="1"/>
</dbReference>
<dbReference type="OrthoDB" id="7584480at2"/>
<protein>
    <submittedName>
        <fullName evidence="2">MbtH protein</fullName>
    </submittedName>
</protein>
<dbReference type="PANTHER" id="PTHR38444">
    <property type="entry name" value="ENTEROBACTIN BIOSYNTHESIS PROTEIN YBDZ"/>
    <property type="match status" value="1"/>
</dbReference>
<feature type="domain" description="MbtH-like" evidence="1">
    <location>
        <begin position="1"/>
        <end position="51"/>
    </location>
</feature>
<dbReference type="SMART" id="SM00923">
    <property type="entry name" value="MbtH"/>
    <property type="match status" value="1"/>
</dbReference>
<dbReference type="Proteomes" id="UP000248882">
    <property type="component" value="Unassembled WGS sequence"/>
</dbReference>
<proteinExistence type="predicted"/>
<keyword evidence="3" id="KW-1185">Reference proteome</keyword>